<dbReference type="PANTHER" id="PTHR32347">
    <property type="entry name" value="EFFLUX SYSTEM COMPONENT YKNX-RELATED"/>
    <property type="match status" value="1"/>
</dbReference>
<keyword evidence="4" id="KW-0812">Transmembrane</keyword>
<evidence type="ECO:0000256" key="3">
    <source>
        <dbReference type="SAM" id="Coils"/>
    </source>
</evidence>
<evidence type="ECO:0000313" key="6">
    <source>
        <dbReference type="EMBL" id="HJB90491.1"/>
    </source>
</evidence>
<dbReference type="AlphaFoldDB" id="A0A9D2MQF3"/>
<keyword evidence="2 3" id="KW-0175">Coiled coil</keyword>
<dbReference type="InterPro" id="IPR050465">
    <property type="entry name" value="UPF0194_transport"/>
</dbReference>
<reference evidence="6" key="1">
    <citation type="journal article" date="2021" name="PeerJ">
        <title>Extensive microbial diversity within the chicken gut microbiome revealed by metagenomics and culture.</title>
        <authorList>
            <person name="Gilroy R."/>
            <person name="Ravi A."/>
            <person name="Getino M."/>
            <person name="Pursley I."/>
            <person name="Horton D.L."/>
            <person name="Alikhan N.F."/>
            <person name="Baker D."/>
            <person name="Gharbi K."/>
            <person name="Hall N."/>
            <person name="Watson M."/>
            <person name="Adriaenssens E.M."/>
            <person name="Foster-Nyarko E."/>
            <person name="Jarju S."/>
            <person name="Secka A."/>
            <person name="Antonio M."/>
            <person name="Oren A."/>
            <person name="Chaudhuri R.R."/>
            <person name="La Ragione R."/>
            <person name="Hildebrand F."/>
            <person name="Pallen M.J."/>
        </authorList>
    </citation>
    <scope>NUCLEOTIDE SEQUENCE</scope>
    <source>
        <strain evidence="6">USAMLcec3-2134</strain>
    </source>
</reference>
<dbReference type="Proteomes" id="UP000886883">
    <property type="component" value="Unassembled WGS sequence"/>
</dbReference>
<dbReference type="InterPro" id="IPR058792">
    <property type="entry name" value="Beta-barrel_RND_2"/>
</dbReference>
<evidence type="ECO:0000256" key="2">
    <source>
        <dbReference type="ARBA" id="ARBA00023054"/>
    </source>
</evidence>
<dbReference type="GO" id="GO:0030313">
    <property type="term" value="C:cell envelope"/>
    <property type="evidence" value="ECO:0007669"/>
    <property type="project" value="UniProtKB-SubCell"/>
</dbReference>
<accession>A0A9D2MQF3</accession>
<feature type="transmembrane region" description="Helical" evidence="4">
    <location>
        <begin position="12"/>
        <end position="33"/>
    </location>
</feature>
<dbReference type="EMBL" id="DWXE01000010">
    <property type="protein sequence ID" value="HJB90491.1"/>
    <property type="molecule type" value="Genomic_DNA"/>
</dbReference>
<feature type="coiled-coil region" evidence="3">
    <location>
        <begin position="195"/>
        <end position="304"/>
    </location>
</feature>
<comment type="caution">
    <text evidence="6">The sequence shown here is derived from an EMBL/GenBank/DDBJ whole genome shotgun (WGS) entry which is preliminary data.</text>
</comment>
<evidence type="ECO:0000256" key="4">
    <source>
        <dbReference type="SAM" id="Phobius"/>
    </source>
</evidence>
<gene>
    <name evidence="6" type="ORF">H9763_03370</name>
</gene>
<evidence type="ECO:0000256" key="1">
    <source>
        <dbReference type="ARBA" id="ARBA00004196"/>
    </source>
</evidence>
<evidence type="ECO:0000313" key="7">
    <source>
        <dbReference type="Proteomes" id="UP000886883"/>
    </source>
</evidence>
<keyword evidence="4" id="KW-1133">Transmembrane helix</keyword>
<name>A0A9D2MQF3_9FIRM</name>
<evidence type="ECO:0000259" key="5">
    <source>
        <dbReference type="Pfam" id="PF25954"/>
    </source>
</evidence>
<sequence length="492" mass="53777">MKTEWKKYRKRILVLFLGIGIVAFAAGGSAWYMTVSRSGQDGEEPERPRQQEQAVQTVTAEGSVSVGTVSQTFEMDLSGFTGESAQGFSWQAGMDFPQINAGSALSSGSDSRTLSVEEVYVAVGEEVKAGDPILKVTDDALERIREDLNKDVSEAGLVYEQMVTQQEQTGAEASAEKKENELYGKYADTEYNLTVNELTEAVEELQESILQVQESMAEQQEELAERNEELALQQEVLENAVYSVDNEDPVENTYSWLVAMNAKVDAQRLIDSLEAEIEELEDSIAEQEAEIGDLNAQLTGAQRELETGSIEAESLRQTRLINLASAQEIYDVKTQLAQTESDNARRDYEEARERLNQLEEYLADGLICAELDGIVTGVTVSAGDGLQEGTELISINDYEDVTITVTLEESEMELAALGSGVLISFSAFPDETFAGEVTEIGDAQIDSNTNQTTYEVVVTVLENGSRLYEGMSAEVTFSSSGGTESPQEEAGN</sequence>
<dbReference type="Gene3D" id="2.40.30.170">
    <property type="match status" value="1"/>
</dbReference>
<feature type="domain" description="CusB-like beta-barrel" evidence="5">
    <location>
        <begin position="403"/>
        <end position="480"/>
    </location>
</feature>
<dbReference type="Pfam" id="PF25954">
    <property type="entry name" value="Beta-barrel_RND_2"/>
    <property type="match status" value="1"/>
</dbReference>
<feature type="coiled-coil region" evidence="3">
    <location>
        <begin position="334"/>
        <end position="361"/>
    </location>
</feature>
<dbReference type="PRINTS" id="PR01490">
    <property type="entry name" value="RTXTOXIND"/>
</dbReference>
<protein>
    <submittedName>
        <fullName evidence="6">Efflux RND transporter periplasmic adaptor subunit</fullName>
    </submittedName>
</protein>
<proteinExistence type="predicted"/>
<keyword evidence="4" id="KW-0472">Membrane</keyword>
<comment type="subcellular location">
    <subcellularLocation>
        <location evidence="1">Cell envelope</location>
    </subcellularLocation>
</comment>
<organism evidence="6 7">
    <name type="scientific">Candidatus Eisenbergiella merdigallinarum</name>
    <dbReference type="NCBI Taxonomy" id="2838552"/>
    <lineage>
        <taxon>Bacteria</taxon>
        <taxon>Bacillati</taxon>
        <taxon>Bacillota</taxon>
        <taxon>Clostridia</taxon>
        <taxon>Lachnospirales</taxon>
        <taxon>Lachnospiraceae</taxon>
        <taxon>Eisenbergiella</taxon>
    </lineage>
</organism>
<reference evidence="6" key="2">
    <citation type="submission" date="2021-04" db="EMBL/GenBank/DDBJ databases">
        <authorList>
            <person name="Gilroy R."/>
        </authorList>
    </citation>
    <scope>NUCLEOTIDE SEQUENCE</scope>
    <source>
        <strain evidence="6">USAMLcec3-2134</strain>
    </source>
</reference>